<dbReference type="GO" id="GO:0005886">
    <property type="term" value="C:plasma membrane"/>
    <property type="evidence" value="ECO:0007669"/>
    <property type="project" value="TreeGrafter"/>
</dbReference>
<evidence type="ECO:0000256" key="1">
    <source>
        <dbReference type="ARBA" id="ARBA00022448"/>
    </source>
</evidence>
<dbReference type="PANTHER" id="PTHR11384:SF59">
    <property type="entry name" value="LYSOSOMAL COBALAMIN TRANSPORTER ABCD4"/>
    <property type="match status" value="1"/>
</dbReference>
<dbReference type="GO" id="GO:0005524">
    <property type="term" value="F:ATP binding"/>
    <property type="evidence" value="ECO:0007669"/>
    <property type="project" value="UniProtKB-KW"/>
</dbReference>
<dbReference type="AlphaFoldDB" id="A0A1J5R5F6"/>
<protein>
    <submittedName>
        <fullName evidence="7">Vitamin B12 transport ATP-binding protein BacA</fullName>
    </submittedName>
</protein>
<accession>A0A1J5R5F6</accession>
<evidence type="ECO:0000256" key="3">
    <source>
        <dbReference type="ARBA" id="ARBA00022989"/>
    </source>
</evidence>
<keyword evidence="1" id="KW-0813">Transport</keyword>
<evidence type="ECO:0000313" key="7">
    <source>
        <dbReference type="EMBL" id="OIQ90674.1"/>
    </source>
</evidence>
<organism evidence="7">
    <name type="scientific">mine drainage metagenome</name>
    <dbReference type="NCBI Taxonomy" id="410659"/>
    <lineage>
        <taxon>unclassified sequences</taxon>
        <taxon>metagenomes</taxon>
        <taxon>ecological metagenomes</taxon>
    </lineage>
</organism>
<dbReference type="GO" id="GO:0140359">
    <property type="term" value="F:ABC-type transporter activity"/>
    <property type="evidence" value="ECO:0007669"/>
    <property type="project" value="InterPro"/>
</dbReference>
<keyword evidence="4 5" id="KW-0472">Membrane</keyword>
<sequence length="130" mass="14178">MVFLVYLYVVVATVFAIRIGRPLIILNFLNEQLSANFRYALIRLREYGESIAFYRGDAVERGKSGLGKTTLLRAIVDGQVVRPGDQASVPAAEALLAAGHAAHRLVLSRRGAARPPRSCVNAISAISWRA</sequence>
<dbReference type="Pfam" id="PF06472">
    <property type="entry name" value="ABC_membrane_2"/>
    <property type="match status" value="1"/>
</dbReference>
<keyword evidence="3 5" id="KW-1133">Transmembrane helix</keyword>
<feature type="domain" description="ABC transmembrane type-1" evidence="6">
    <location>
        <begin position="2"/>
        <end position="62"/>
    </location>
</feature>
<dbReference type="InterPro" id="IPR050835">
    <property type="entry name" value="ABC_transporter_sub-D"/>
</dbReference>
<evidence type="ECO:0000259" key="6">
    <source>
        <dbReference type="Pfam" id="PF06472"/>
    </source>
</evidence>
<keyword evidence="7" id="KW-0067">ATP-binding</keyword>
<dbReference type="PANTHER" id="PTHR11384">
    <property type="entry name" value="ATP-BINDING CASSETTE, SUB-FAMILY D MEMBER"/>
    <property type="match status" value="1"/>
</dbReference>
<evidence type="ECO:0000256" key="2">
    <source>
        <dbReference type="ARBA" id="ARBA00022692"/>
    </source>
</evidence>
<evidence type="ECO:0000256" key="5">
    <source>
        <dbReference type="SAM" id="Phobius"/>
    </source>
</evidence>
<proteinExistence type="predicted"/>
<comment type="caution">
    <text evidence="7">The sequence shown here is derived from an EMBL/GenBank/DDBJ whole genome shotgun (WGS) entry which is preliminary data.</text>
</comment>
<dbReference type="EMBL" id="MLJW01000283">
    <property type="protein sequence ID" value="OIQ90674.1"/>
    <property type="molecule type" value="Genomic_DNA"/>
</dbReference>
<name>A0A1J5R5F6_9ZZZZ</name>
<feature type="transmembrane region" description="Helical" evidence="5">
    <location>
        <begin position="6"/>
        <end position="29"/>
    </location>
</feature>
<reference evidence="7" key="1">
    <citation type="submission" date="2016-10" db="EMBL/GenBank/DDBJ databases">
        <title>Sequence of Gallionella enrichment culture.</title>
        <authorList>
            <person name="Poehlein A."/>
            <person name="Muehling M."/>
            <person name="Daniel R."/>
        </authorList>
    </citation>
    <scope>NUCLEOTIDE SEQUENCE</scope>
</reference>
<dbReference type="InterPro" id="IPR011527">
    <property type="entry name" value="ABC1_TM_dom"/>
</dbReference>
<gene>
    <name evidence="7" type="primary">bacA_4</name>
    <name evidence="7" type="ORF">GALL_274040</name>
</gene>
<keyword evidence="7" id="KW-0547">Nucleotide-binding</keyword>
<keyword evidence="2 5" id="KW-0812">Transmembrane</keyword>
<evidence type="ECO:0000256" key="4">
    <source>
        <dbReference type="ARBA" id="ARBA00023136"/>
    </source>
</evidence>